<gene>
    <name evidence="8" type="ORF">GCM10011611_45700</name>
</gene>
<organism evidence="8 9">
    <name type="scientific">Aliidongia dinghuensis</name>
    <dbReference type="NCBI Taxonomy" id="1867774"/>
    <lineage>
        <taxon>Bacteria</taxon>
        <taxon>Pseudomonadati</taxon>
        <taxon>Pseudomonadota</taxon>
        <taxon>Alphaproteobacteria</taxon>
        <taxon>Rhodospirillales</taxon>
        <taxon>Dongiaceae</taxon>
        <taxon>Aliidongia</taxon>
    </lineage>
</organism>
<dbReference type="Pfam" id="PF12729">
    <property type="entry name" value="4HB_MCP_1"/>
    <property type="match status" value="1"/>
</dbReference>
<evidence type="ECO:0000259" key="6">
    <source>
        <dbReference type="PROSITE" id="PS50111"/>
    </source>
</evidence>
<dbReference type="PROSITE" id="PS50885">
    <property type="entry name" value="HAMP"/>
    <property type="match status" value="1"/>
</dbReference>
<dbReference type="InterPro" id="IPR004089">
    <property type="entry name" value="MCPsignal_dom"/>
</dbReference>
<reference evidence="8" key="2">
    <citation type="submission" date="2020-09" db="EMBL/GenBank/DDBJ databases">
        <authorList>
            <person name="Sun Q."/>
            <person name="Zhou Y."/>
        </authorList>
    </citation>
    <scope>NUCLEOTIDE SEQUENCE</scope>
    <source>
        <strain evidence="8">CGMCC 1.15725</strain>
    </source>
</reference>
<keyword evidence="1 3" id="KW-0807">Transducer</keyword>
<evidence type="ECO:0000256" key="2">
    <source>
        <dbReference type="ARBA" id="ARBA00029447"/>
    </source>
</evidence>
<evidence type="ECO:0000313" key="9">
    <source>
        <dbReference type="Proteomes" id="UP000646365"/>
    </source>
</evidence>
<evidence type="ECO:0000259" key="7">
    <source>
        <dbReference type="PROSITE" id="PS50885"/>
    </source>
</evidence>
<feature type="domain" description="Methyl-accepting transducer" evidence="6">
    <location>
        <begin position="446"/>
        <end position="668"/>
    </location>
</feature>
<feature type="coiled-coil region" evidence="4">
    <location>
        <begin position="209"/>
        <end position="236"/>
    </location>
</feature>
<sequence>MLTAFSNQRLSVKLGAAFGLLVATVVAMIALSLSQFAAQNARLEALTSGPVRQTALAQNAVLSLVKMSRAARDLVIERTDAGKAAAITEIAAEKANLATLSDSLQALPSAAQSAKLKDFLDQAGKYGAIVDEMTSLAKLNSKSRALALSSTKGAEAFHKVESQVSAMIDAETKIADSERNVLVQRMIGTGLRLLAELNHFYGLEKDTIAEIDDQRLDQLEKDLDAAADRISDLRDKVRAFSSSQLAPPEMMDQMNIVDDGFDQWLAVDKEIRRLTRENGDGKAQTIATTRGKAALDAAEAAARSWLDETNQAMQGELAQARGSYVTNRGLLMLLAFGGSAIGLALAWLIVRNEITRPLESLRQVMARLASGDLASEVTGVARRDEIGDMARTVQVFKDGLGETEALRRDQEQTRRDAEANRRAALITLARDFEATVGAVVTAVSQSAAQMTRAAGTLADRTTVARDRTIAVEADATRASERVSAVAAATEQMAGSVAEIARQVTEATRATGSAVDEAEHGNTEMRGLAETAQKIGEVVALISQIASQTNLLALNATIEAARAGEAGKGFAVVASEVKVLAQQTAQATEEIGAHVSAIQSATGRAVAAIRGVGTTISKIDGITTTIAAAVEEQEATTREIAGNVDGAARGTEGVSTTITEVSGAVTDAGTEAASVAEVAAALARQSVELESQVGAFLAHIRAG</sequence>
<name>A0A8J2YX10_9PROT</name>
<dbReference type="Proteomes" id="UP000646365">
    <property type="component" value="Unassembled WGS sequence"/>
</dbReference>
<evidence type="ECO:0000256" key="5">
    <source>
        <dbReference type="SAM" id="Phobius"/>
    </source>
</evidence>
<dbReference type="InterPro" id="IPR003660">
    <property type="entry name" value="HAMP_dom"/>
</dbReference>
<feature type="transmembrane region" description="Helical" evidence="5">
    <location>
        <begin position="12"/>
        <end position="33"/>
    </location>
</feature>
<evidence type="ECO:0000313" key="8">
    <source>
        <dbReference type="EMBL" id="GGF34343.1"/>
    </source>
</evidence>
<comment type="caution">
    <text evidence="8">The sequence shown here is derived from an EMBL/GenBank/DDBJ whole genome shotgun (WGS) entry which is preliminary data.</text>
</comment>
<protein>
    <submittedName>
        <fullName evidence="8">Methyl-accepting chemotaxis protein</fullName>
    </submittedName>
</protein>
<keyword evidence="5" id="KW-0472">Membrane</keyword>
<dbReference type="CDD" id="cd06225">
    <property type="entry name" value="HAMP"/>
    <property type="match status" value="1"/>
</dbReference>
<dbReference type="GO" id="GO:0007165">
    <property type="term" value="P:signal transduction"/>
    <property type="evidence" value="ECO:0007669"/>
    <property type="project" value="UniProtKB-KW"/>
</dbReference>
<keyword evidence="4" id="KW-0175">Coiled coil</keyword>
<dbReference type="InterPro" id="IPR024478">
    <property type="entry name" value="HlyB_4HB_MCP"/>
</dbReference>
<keyword evidence="9" id="KW-1185">Reference proteome</keyword>
<dbReference type="PANTHER" id="PTHR32089">
    <property type="entry name" value="METHYL-ACCEPTING CHEMOTAXIS PROTEIN MCPB"/>
    <property type="match status" value="1"/>
</dbReference>
<dbReference type="Pfam" id="PF00015">
    <property type="entry name" value="MCPsignal"/>
    <property type="match status" value="1"/>
</dbReference>
<evidence type="ECO:0000256" key="3">
    <source>
        <dbReference type="PROSITE-ProRule" id="PRU00284"/>
    </source>
</evidence>
<dbReference type="Pfam" id="PF00672">
    <property type="entry name" value="HAMP"/>
    <property type="match status" value="1"/>
</dbReference>
<keyword evidence="5" id="KW-1133">Transmembrane helix</keyword>
<dbReference type="GO" id="GO:0016020">
    <property type="term" value="C:membrane"/>
    <property type="evidence" value="ECO:0007669"/>
    <property type="project" value="InterPro"/>
</dbReference>
<accession>A0A8J2YX10</accession>
<dbReference type="Gene3D" id="1.10.287.950">
    <property type="entry name" value="Methyl-accepting chemotaxis protein"/>
    <property type="match status" value="1"/>
</dbReference>
<dbReference type="PROSITE" id="PS50111">
    <property type="entry name" value="CHEMOTAXIS_TRANSDUC_2"/>
    <property type="match status" value="1"/>
</dbReference>
<keyword evidence="5" id="KW-0812">Transmembrane</keyword>
<proteinExistence type="inferred from homology"/>
<feature type="domain" description="HAMP" evidence="7">
    <location>
        <begin position="352"/>
        <end position="405"/>
    </location>
</feature>
<dbReference type="AlphaFoldDB" id="A0A8J2YX10"/>
<dbReference type="EMBL" id="BMJQ01000013">
    <property type="protein sequence ID" value="GGF34343.1"/>
    <property type="molecule type" value="Genomic_DNA"/>
</dbReference>
<feature type="transmembrane region" description="Helical" evidence="5">
    <location>
        <begin position="330"/>
        <end position="350"/>
    </location>
</feature>
<dbReference type="RefSeq" id="WP_189050138.1">
    <property type="nucleotide sequence ID" value="NZ_BMJQ01000013.1"/>
</dbReference>
<reference evidence="8" key="1">
    <citation type="journal article" date="2014" name="Int. J. Syst. Evol. Microbiol.">
        <title>Complete genome sequence of Corynebacterium casei LMG S-19264T (=DSM 44701T), isolated from a smear-ripened cheese.</title>
        <authorList>
            <consortium name="US DOE Joint Genome Institute (JGI-PGF)"/>
            <person name="Walter F."/>
            <person name="Albersmeier A."/>
            <person name="Kalinowski J."/>
            <person name="Ruckert C."/>
        </authorList>
    </citation>
    <scope>NUCLEOTIDE SEQUENCE</scope>
    <source>
        <strain evidence="8">CGMCC 1.15725</strain>
    </source>
</reference>
<comment type="similarity">
    <text evidence="2">Belongs to the methyl-accepting chemotaxis (MCP) protein family.</text>
</comment>
<dbReference type="SMART" id="SM00283">
    <property type="entry name" value="MA"/>
    <property type="match status" value="1"/>
</dbReference>
<dbReference type="PANTHER" id="PTHR32089:SF112">
    <property type="entry name" value="LYSOZYME-LIKE PROTEIN-RELATED"/>
    <property type="match status" value="1"/>
</dbReference>
<evidence type="ECO:0000256" key="1">
    <source>
        <dbReference type="ARBA" id="ARBA00023224"/>
    </source>
</evidence>
<dbReference type="SMART" id="SM00304">
    <property type="entry name" value="HAMP"/>
    <property type="match status" value="1"/>
</dbReference>
<evidence type="ECO:0000256" key="4">
    <source>
        <dbReference type="SAM" id="Coils"/>
    </source>
</evidence>
<dbReference type="SUPFAM" id="SSF58104">
    <property type="entry name" value="Methyl-accepting chemotaxis protein (MCP) signaling domain"/>
    <property type="match status" value="1"/>
</dbReference>
<dbReference type="Gene3D" id="6.10.340.10">
    <property type="match status" value="1"/>
</dbReference>